<accession>A0AAW9S8J2</accession>
<feature type="transmembrane region" description="Helical" evidence="1">
    <location>
        <begin position="982"/>
        <end position="1005"/>
    </location>
</feature>
<dbReference type="EMBL" id="JBDKWZ010000010">
    <property type="protein sequence ID" value="MEN7549817.1"/>
    <property type="molecule type" value="Genomic_DNA"/>
</dbReference>
<gene>
    <name evidence="2" type="ORF">AAG747_17970</name>
</gene>
<feature type="transmembrane region" description="Helical" evidence="1">
    <location>
        <begin position="361"/>
        <end position="383"/>
    </location>
</feature>
<dbReference type="Gene3D" id="3.30.70.1320">
    <property type="entry name" value="Multidrug efflux transporter AcrB pore domain like"/>
    <property type="match status" value="1"/>
</dbReference>
<dbReference type="PANTHER" id="PTHR32063:SF0">
    <property type="entry name" value="SWARMING MOTILITY PROTEIN SWRC"/>
    <property type="match status" value="1"/>
</dbReference>
<dbReference type="InterPro" id="IPR001036">
    <property type="entry name" value="Acrflvin-R"/>
</dbReference>
<feature type="transmembrane region" description="Helical" evidence="1">
    <location>
        <begin position="421"/>
        <end position="442"/>
    </location>
</feature>
<feature type="transmembrane region" description="Helical" evidence="1">
    <location>
        <begin position="1011"/>
        <end position="1035"/>
    </location>
</feature>
<dbReference type="PANTHER" id="PTHR32063">
    <property type="match status" value="1"/>
</dbReference>
<dbReference type="Gene3D" id="1.20.1640.10">
    <property type="entry name" value="Multidrug efflux transporter AcrB transmembrane domain"/>
    <property type="match status" value="3"/>
</dbReference>
<feature type="transmembrane region" description="Helical" evidence="1">
    <location>
        <begin position="9"/>
        <end position="29"/>
    </location>
</feature>
<feature type="transmembrane region" description="Helical" evidence="1">
    <location>
        <begin position="888"/>
        <end position="906"/>
    </location>
</feature>
<dbReference type="Gene3D" id="3.30.70.1430">
    <property type="entry name" value="Multidrug efflux transporter AcrB pore domain"/>
    <property type="match status" value="1"/>
</dbReference>
<name>A0AAW9S8J2_9BACT</name>
<feature type="transmembrane region" description="Helical" evidence="1">
    <location>
        <begin position="454"/>
        <end position="476"/>
    </location>
</feature>
<protein>
    <submittedName>
        <fullName evidence="2">Efflux RND transporter permease subunit</fullName>
    </submittedName>
</protein>
<keyword evidence="1" id="KW-1133">Transmembrane helix</keyword>
<dbReference type="Gene3D" id="3.30.2090.10">
    <property type="entry name" value="Multidrug efflux transporter AcrB TolC docking domain, DN and DC subdomains"/>
    <property type="match status" value="1"/>
</dbReference>
<sequence length="1044" mass="120226">MSSHKPQSFSIIIIFVLFMMVGGSLIPLLNLQFVPSRTQAGITVSYTWPNASAKVIEQEVTSKLEGLFSTVKGVQNINSVSKKGQGNIHLNFKKHINLDAVRFELSTLIRQSYRELPEGVSYPTLSLGINGKNSTPILTYTLNANASPFHIQKYAKEQLVPYLSQLEGINEVNVYGATPFEWEIRFDAERIRQLSITGDEIAQGIHNYFRKDILGLGKVQIAGLVYPQQVRVQLQMDISEEVNWSKIPLKKNKERIIYLTDIAQIRYLEQTPRSYFRINGLNTVNMVIYPEEEVNTLHLAETIKKEIHQIKQQLPTGYTLLTSYDSTEFLSKELHKILLRTLFSMGILLTFVLLTSRQWRYLIIITLSLAANLLIAFIFYYFFHLEIHLYSLAGITVSFGLMIDNSIVMIDHLRHHKNRKVFLAILAATLTTIGSVLIVFLLKAQQQINLIDFAQVLIVNLGVSLLIAYFFIPALFDKIRLKERRNKSYFKRKQRVVRFTGQYGRFLLWGRRFRWAFILLLVLGFGLPVHWFPEKLEHENSFWAALYNQTLGSDWYNENARSWVNKSLGGSFRLFTEEVFNQSFYSDPQRTTLYVSGKMPEGCTVQQLNQAIEKMENFISKFDEVEMFQTRINSYRNSSINIHFKEAFENGSFPYFLKSQLETKAISLGGVDWGVYGVGRGFSNALSSGYKNSGIILNGYNYEQLYAYAELLRSDLLNNPRIKEVDITGSFGWNANPLHEYYLDFHLEQFGLHDVSLQQFYAYLKDQTYRMPLSPIFQENEWHPVSLVSERADKFNVWNLNNEFLDFQEKSFKLASLGSVEKRKTGNEIHKNNQQYQLALAYDFIGSNQLSKIVMDRQLERIKEILPLGYQANARGWGGWQKDSKSQYYLLFIVILVIYFICAIVLESLLQPLAVISLIPISFIGVFLTFYLFDFNFDQGGYASFILLSGIVVNTALYIINDFNSYCKKFGQHKLAYYLKAYNSKIIPVLLTILSSVLGLVPFVWSGQHESFWFAFASGSMGGLLFSVLAVWIYLPLFLKIKDQ</sequence>
<organism evidence="2 3">
    <name type="scientific">Rapidithrix thailandica</name>
    <dbReference type="NCBI Taxonomy" id="413964"/>
    <lineage>
        <taxon>Bacteria</taxon>
        <taxon>Pseudomonadati</taxon>
        <taxon>Bacteroidota</taxon>
        <taxon>Cytophagia</taxon>
        <taxon>Cytophagales</taxon>
        <taxon>Flammeovirgaceae</taxon>
        <taxon>Rapidithrix</taxon>
    </lineage>
</organism>
<dbReference type="GO" id="GO:0042910">
    <property type="term" value="F:xenobiotic transmembrane transporter activity"/>
    <property type="evidence" value="ECO:0007669"/>
    <property type="project" value="TreeGrafter"/>
</dbReference>
<evidence type="ECO:0000256" key="1">
    <source>
        <dbReference type="SAM" id="Phobius"/>
    </source>
</evidence>
<dbReference type="Proteomes" id="UP001403385">
    <property type="component" value="Unassembled WGS sequence"/>
</dbReference>
<feature type="transmembrane region" description="Helical" evidence="1">
    <location>
        <begin position="389"/>
        <end position="409"/>
    </location>
</feature>
<evidence type="ECO:0000313" key="3">
    <source>
        <dbReference type="Proteomes" id="UP001403385"/>
    </source>
</evidence>
<dbReference type="SUPFAM" id="SSF82866">
    <property type="entry name" value="Multidrug efflux transporter AcrB transmembrane domain"/>
    <property type="match status" value="2"/>
</dbReference>
<dbReference type="GO" id="GO:0005886">
    <property type="term" value="C:plasma membrane"/>
    <property type="evidence" value="ECO:0007669"/>
    <property type="project" value="TreeGrafter"/>
</dbReference>
<proteinExistence type="predicted"/>
<feature type="transmembrane region" description="Helical" evidence="1">
    <location>
        <begin position="939"/>
        <end position="961"/>
    </location>
</feature>
<feature type="transmembrane region" description="Helical" evidence="1">
    <location>
        <begin position="337"/>
        <end position="354"/>
    </location>
</feature>
<comment type="caution">
    <text evidence="2">The sequence shown here is derived from an EMBL/GenBank/DDBJ whole genome shotgun (WGS) entry which is preliminary data.</text>
</comment>
<feature type="transmembrane region" description="Helical" evidence="1">
    <location>
        <begin position="513"/>
        <end position="532"/>
    </location>
</feature>
<keyword evidence="1" id="KW-0472">Membrane</keyword>
<dbReference type="RefSeq" id="WP_346822595.1">
    <property type="nucleotide sequence ID" value="NZ_JBDKWZ010000010.1"/>
</dbReference>
<reference evidence="2 3" key="1">
    <citation type="submission" date="2024-04" db="EMBL/GenBank/DDBJ databases">
        <title>Novel genus in family Flammeovirgaceae.</title>
        <authorList>
            <person name="Nguyen T.H."/>
            <person name="Vuong T.Q."/>
            <person name="Le H."/>
            <person name="Kim S.-G."/>
        </authorList>
    </citation>
    <scope>NUCLEOTIDE SEQUENCE [LARGE SCALE GENOMIC DNA]</scope>
    <source>
        <strain evidence="2 3">JCM 23209</strain>
    </source>
</reference>
<dbReference type="Pfam" id="PF00873">
    <property type="entry name" value="ACR_tran"/>
    <property type="match status" value="2"/>
</dbReference>
<dbReference type="InterPro" id="IPR027463">
    <property type="entry name" value="AcrB_DN_DC_subdom"/>
</dbReference>
<evidence type="ECO:0000313" key="2">
    <source>
        <dbReference type="EMBL" id="MEN7549817.1"/>
    </source>
</evidence>
<dbReference type="SUPFAM" id="SSF82693">
    <property type="entry name" value="Multidrug efflux transporter AcrB pore domain, PN1, PN2, PC1 and PC2 subdomains"/>
    <property type="match status" value="2"/>
</dbReference>
<keyword evidence="3" id="KW-1185">Reference proteome</keyword>
<dbReference type="PRINTS" id="PR00702">
    <property type="entry name" value="ACRIFLAVINRP"/>
</dbReference>
<feature type="transmembrane region" description="Helical" evidence="1">
    <location>
        <begin position="913"/>
        <end position="933"/>
    </location>
</feature>
<dbReference type="AlphaFoldDB" id="A0AAW9S8J2"/>
<keyword evidence="1" id="KW-0812">Transmembrane</keyword>